<dbReference type="Proteomes" id="UP001165090">
    <property type="component" value="Unassembled WGS sequence"/>
</dbReference>
<feature type="compositionally biased region" description="Low complexity" evidence="1">
    <location>
        <begin position="283"/>
        <end position="293"/>
    </location>
</feature>
<keyword evidence="2" id="KW-1133">Transmembrane helix</keyword>
<gene>
    <name evidence="3" type="ORF">VaNZ11_014337</name>
</gene>
<organism evidence="3 4">
    <name type="scientific">Volvox africanus</name>
    <dbReference type="NCBI Taxonomy" id="51714"/>
    <lineage>
        <taxon>Eukaryota</taxon>
        <taxon>Viridiplantae</taxon>
        <taxon>Chlorophyta</taxon>
        <taxon>core chlorophytes</taxon>
        <taxon>Chlorophyceae</taxon>
        <taxon>CS clade</taxon>
        <taxon>Chlamydomonadales</taxon>
        <taxon>Volvocaceae</taxon>
        <taxon>Volvox</taxon>
    </lineage>
</organism>
<feature type="region of interest" description="Disordered" evidence="1">
    <location>
        <begin position="90"/>
        <end position="109"/>
    </location>
</feature>
<feature type="compositionally biased region" description="Polar residues" evidence="1">
    <location>
        <begin position="306"/>
        <end position="320"/>
    </location>
</feature>
<feature type="region of interest" description="Disordered" evidence="1">
    <location>
        <begin position="283"/>
        <end position="322"/>
    </location>
</feature>
<evidence type="ECO:0000313" key="3">
    <source>
        <dbReference type="EMBL" id="GLI69661.1"/>
    </source>
</evidence>
<keyword evidence="2" id="KW-0812">Transmembrane</keyword>
<name>A0ABQ5SJ48_9CHLO</name>
<protein>
    <recommendedName>
        <fullName evidence="5">UBA domain-containing protein</fullName>
    </recommendedName>
</protein>
<evidence type="ECO:0000256" key="1">
    <source>
        <dbReference type="SAM" id="MobiDB-lite"/>
    </source>
</evidence>
<feature type="transmembrane region" description="Helical" evidence="2">
    <location>
        <begin position="20"/>
        <end position="43"/>
    </location>
</feature>
<accession>A0ABQ5SJ48</accession>
<feature type="region of interest" description="Disordered" evidence="1">
    <location>
        <begin position="53"/>
        <end position="77"/>
    </location>
</feature>
<evidence type="ECO:0000313" key="4">
    <source>
        <dbReference type="Proteomes" id="UP001165090"/>
    </source>
</evidence>
<comment type="caution">
    <text evidence="3">The sequence shown here is derived from an EMBL/GenBank/DDBJ whole genome shotgun (WGS) entry which is preliminary data.</text>
</comment>
<evidence type="ECO:0000256" key="2">
    <source>
        <dbReference type="SAM" id="Phobius"/>
    </source>
</evidence>
<keyword evidence="4" id="KW-1185">Reference proteome</keyword>
<keyword evidence="2" id="KW-0472">Membrane</keyword>
<proteinExistence type="predicted"/>
<sequence>MAPEAQILNDGVQRQNLDALATVLGVCLIIVGLCAFAGIVLLFQHFQRGNVGSESVPAPAVPRRTMKPNATTSQFRPLGEGLRHRGELARQMSGPADRSASFVSQSDATDTGYTTSAPHFLRSSTERLSPTVSGLAATTTMVLPGHTAPVHVEECNAVSSSIPHAQVASGSIYSGTDGAHSKTATKPVDHIDLELLSRIDEALSSGYMRPQQASKLLKSYGCDVEELLNMELKYCSSVEGADGAATRLSSAPVLGSRRLAPVGPAAASPAPAGVAVDSTAAAGDGSAATSTTPFPGPAQPFAARGPTTTARISEHQQQPGDSYKLPGQGLGLLRSAGSASTSSLLSTGGGNSGASAIDDALLLKIDMALASGCMRPEQASQLLKSYGCNLEELLREELGEAALLSCRNGNSGLSP</sequence>
<evidence type="ECO:0008006" key="5">
    <source>
        <dbReference type="Google" id="ProtNLM"/>
    </source>
</evidence>
<reference evidence="3 4" key="1">
    <citation type="journal article" date="2023" name="IScience">
        <title>Expanded male sex-determining region conserved during the evolution of homothallism in the green alga Volvox.</title>
        <authorList>
            <person name="Yamamoto K."/>
            <person name="Matsuzaki R."/>
            <person name="Mahakham W."/>
            <person name="Heman W."/>
            <person name="Sekimoto H."/>
            <person name="Kawachi M."/>
            <person name="Minakuchi Y."/>
            <person name="Toyoda A."/>
            <person name="Nozaki H."/>
        </authorList>
    </citation>
    <scope>NUCLEOTIDE SEQUENCE [LARGE SCALE GENOMIC DNA]</scope>
    <source>
        <strain evidence="3 4">NIES-4468</strain>
    </source>
</reference>
<dbReference type="EMBL" id="BSDZ01000086">
    <property type="protein sequence ID" value="GLI69661.1"/>
    <property type="molecule type" value="Genomic_DNA"/>
</dbReference>